<evidence type="ECO:0000313" key="7">
    <source>
        <dbReference type="Proteomes" id="UP001293593"/>
    </source>
</evidence>
<dbReference type="InterPro" id="IPR036426">
    <property type="entry name" value="Bulb-type_lectin_dom_sf"/>
</dbReference>
<dbReference type="AlphaFoldDB" id="A0AAE1IN79"/>
<evidence type="ECO:0000256" key="4">
    <source>
        <dbReference type="SAM" id="SignalP"/>
    </source>
</evidence>
<dbReference type="PANTHER" id="PTHR32444:SF63">
    <property type="entry name" value="G-TYPE LECTIN S-RECEPTOR-LIKE SERINE_THREONINE-PROTEIN KINASE RKS1"/>
    <property type="match status" value="1"/>
</dbReference>
<reference evidence="6" key="1">
    <citation type="submission" date="2023-10" db="EMBL/GenBank/DDBJ databases">
        <title>Chromosome-level genome of the transformable northern wattle, Acacia crassicarpa.</title>
        <authorList>
            <person name="Massaro I."/>
            <person name="Sinha N.R."/>
            <person name="Poethig S."/>
            <person name="Leichty A.R."/>
        </authorList>
    </citation>
    <scope>NUCLEOTIDE SEQUENCE</scope>
    <source>
        <strain evidence="6">Acra3RX</strain>
        <tissue evidence="6">Leaf</tissue>
    </source>
</reference>
<evidence type="ECO:0000256" key="2">
    <source>
        <dbReference type="ARBA" id="ARBA00023157"/>
    </source>
</evidence>
<dbReference type="PROSITE" id="PS50927">
    <property type="entry name" value="BULB_LECTIN"/>
    <property type="match status" value="1"/>
</dbReference>
<keyword evidence="3" id="KW-0325">Glycoprotein</keyword>
<accession>A0AAE1IN79</accession>
<dbReference type="PANTHER" id="PTHR32444">
    <property type="entry name" value="BULB-TYPE LECTIN DOMAIN-CONTAINING PROTEIN"/>
    <property type="match status" value="1"/>
</dbReference>
<comment type="caution">
    <text evidence="6">The sequence shown here is derived from an EMBL/GenBank/DDBJ whole genome shotgun (WGS) entry which is preliminary data.</text>
</comment>
<protein>
    <recommendedName>
        <fullName evidence="5">Bulb-type lectin domain-containing protein</fullName>
    </recommendedName>
</protein>
<dbReference type="SUPFAM" id="SSF51110">
    <property type="entry name" value="alpha-D-mannose-specific plant lectins"/>
    <property type="match status" value="1"/>
</dbReference>
<keyword evidence="2" id="KW-1015">Disulfide bond</keyword>
<dbReference type="SMART" id="SM00108">
    <property type="entry name" value="B_lectin"/>
    <property type="match status" value="1"/>
</dbReference>
<sequence>MKLFSANQLVPIKILSILLFLHCSSCHSLTTISTKQPIKDGDVLLSTGEVFALGFFTPSNNSKNRYVGIWYHNIPKQTVVWVANKDNPLSDSSGVFSINSHGNLVLKHTKNQNLNTIWSSNVSASTRIDIFAELLDSGNLVLRDSGGRGKVLWQSFDYPGDTILPFAKLGLDRKSGLNRILTSWKSLDDPSFGSATIRIDPTGYPQFFIYKNGRPFWRVGSWTGPG</sequence>
<keyword evidence="7" id="KW-1185">Reference proteome</keyword>
<evidence type="ECO:0000256" key="3">
    <source>
        <dbReference type="ARBA" id="ARBA00023180"/>
    </source>
</evidence>
<feature type="signal peptide" evidence="4">
    <location>
        <begin position="1"/>
        <end position="26"/>
    </location>
</feature>
<gene>
    <name evidence="6" type="ORF">QN277_009443</name>
</gene>
<dbReference type="EMBL" id="JAWXYG010000014">
    <property type="protein sequence ID" value="KAK4254007.1"/>
    <property type="molecule type" value="Genomic_DNA"/>
</dbReference>
<dbReference type="InterPro" id="IPR001480">
    <property type="entry name" value="Bulb-type_lectin_dom"/>
</dbReference>
<dbReference type="Proteomes" id="UP001293593">
    <property type="component" value="Unassembled WGS sequence"/>
</dbReference>
<proteinExistence type="predicted"/>
<feature type="domain" description="Bulb-type lectin" evidence="5">
    <location>
        <begin position="29"/>
        <end position="155"/>
    </location>
</feature>
<evidence type="ECO:0000256" key="1">
    <source>
        <dbReference type="ARBA" id="ARBA00022729"/>
    </source>
</evidence>
<dbReference type="Pfam" id="PF01453">
    <property type="entry name" value="B_lectin"/>
    <property type="match status" value="1"/>
</dbReference>
<evidence type="ECO:0000259" key="5">
    <source>
        <dbReference type="PROSITE" id="PS50927"/>
    </source>
</evidence>
<organism evidence="6 7">
    <name type="scientific">Acacia crassicarpa</name>
    <name type="common">northern wattle</name>
    <dbReference type="NCBI Taxonomy" id="499986"/>
    <lineage>
        <taxon>Eukaryota</taxon>
        <taxon>Viridiplantae</taxon>
        <taxon>Streptophyta</taxon>
        <taxon>Embryophyta</taxon>
        <taxon>Tracheophyta</taxon>
        <taxon>Spermatophyta</taxon>
        <taxon>Magnoliopsida</taxon>
        <taxon>eudicotyledons</taxon>
        <taxon>Gunneridae</taxon>
        <taxon>Pentapetalae</taxon>
        <taxon>rosids</taxon>
        <taxon>fabids</taxon>
        <taxon>Fabales</taxon>
        <taxon>Fabaceae</taxon>
        <taxon>Caesalpinioideae</taxon>
        <taxon>mimosoid clade</taxon>
        <taxon>Acacieae</taxon>
        <taxon>Acacia</taxon>
    </lineage>
</organism>
<feature type="chain" id="PRO_5042262582" description="Bulb-type lectin domain-containing protein" evidence="4">
    <location>
        <begin position="27"/>
        <end position="226"/>
    </location>
</feature>
<dbReference type="CDD" id="cd00028">
    <property type="entry name" value="B_lectin"/>
    <property type="match status" value="1"/>
</dbReference>
<evidence type="ECO:0000313" key="6">
    <source>
        <dbReference type="EMBL" id="KAK4254007.1"/>
    </source>
</evidence>
<dbReference type="FunFam" id="2.90.10.10:FF:000001">
    <property type="entry name" value="G-type lectin S-receptor-like serine/threonine-protein kinase"/>
    <property type="match status" value="1"/>
</dbReference>
<dbReference type="Gene3D" id="2.90.10.10">
    <property type="entry name" value="Bulb-type lectin domain"/>
    <property type="match status" value="1"/>
</dbReference>
<name>A0AAE1IN79_9FABA</name>
<keyword evidence="1 4" id="KW-0732">Signal</keyword>